<feature type="region of interest" description="Disordered" evidence="12">
    <location>
        <begin position="144"/>
        <end position="190"/>
    </location>
</feature>
<gene>
    <name evidence="15" type="ORF">HERILL_LOCUS12867</name>
</gene>
<keyword evidence="7" id="KW-0805">Transcription regulation</keyword>
<evidence type="ECO:0000313" key="15">
    <source>
        <dbReference type="EMBL" id="CAD7090383.1"/>
    </source>
</evidence>
<keyword evidence="16" id="KW-1185">Reference proteome</keyword>
<dbReference type="InParanoid" id="A0A7R8V0C0"/>
<evidence type="ECO:0000256" key="5">
    <source>
        <dbReference type="ARBA" id="ARBA00022771"/>
    </source>
</evidence>
<keyword evidence="8" id="KW-0238">DNA-binding</keyword>
<evidence type="ECO:0000256" key="8">
    <source>
        <dbReference type="ARBA" id="ARBA00023125"/>
    </source>
</evidence>
<sequence length="839" mass="97997">MAEVQDKCEICGETQFTAKEGFFYCNECGAQSQNIRDLEVDQAGIEESQVFFKSLKVTQVKAEKPQLTTWECFNYFLRGLVDELLNFGAKEEFKLTVLQLWTAYLRKCEVAFFSKKEGELPRLGPKYSERDATAIYNHKKIRQKRVRDSEAGSEKAKFTKRKRKHAKAEYEALSESMSAPSTSQNSSSSAASNRAIRLQFSRAARNFYKRFMPAKHLNKHEADSTYELRCHTLHSYKFPPGRIGLERLSRKIIFSLIYLALNLIGDDIQLYDLLRFSREGHLSTVKFSHFFPEDIAQDCMEVMTNPQYYGWTFFRSAIIRNTTANLLRFIHVPELRLPNITKMAKRFITDLSLPAELISFIERLYNLHPPKMVYKFGDAMTPCFEGRAMAYIIFTLKLLFVLDGEADLMISNSAKAVNIELKRLNEDDKQLFVWEDWVQYIEMRKLILTQCHYHTSVHLNENINYDQYIEHLREAYETPYEDLVKYKRTNLITMEKIFDDLHTKLKKKNPKDQIPSLKCAASLTPYSSYLNYILGDSTLANKLFIPDFMRDDPATKDIKPFVYAKGLKTLLRSNKIKLIVKKIGISVPTKTIGIFSSYPFHEKARIAKTVRLRTVEFDIGENEWVNNAKAASQPPDIFTKTEREFKEPKRPRVSKKSTMDLRKMVINKEICRVPADGMSVHSFDVYSEQNMEPLPEDMVHKQPRQFETESILTNLSDEETEIDKEERTQDKPETIRTVELKVSNFDCWNFTGINKYFHVDEIERIEKKLPKIFYWLLKTCAEMIEVDIIDLYQELLAIENQFLYALEPLDDFRNVLAYKEEVGRRVGIFYPSGIFIDFK</sequence>
<feature type="compositionally biased region" description="Low complexity" evidence="12">
    <location>
        <begin position="176"/>
        <end position="190"/>
    </location>
</feature>
<keyword evidence="4" id="KW-0479">Metal-binding</keyword>
<feature type="domain" description="Rrn7/TAF1B C-terminal cyclin" evidence="14">
    <location>
        <begin position="339"/>
        <end position="447"/>
    </location>
</feature>
<reference evidence="15 16" key="1">
    <citation type="submission" date="2020-11" db="EMBL/GenBank/DDBJ databases">
        <authorList>
            <person name="Wallbank WR R."/>
            <person name="Pardo Diaz C."/>
            <person name="Kozak K."/>
            <person name="Martin S."/>
            <person name="Jiggins C."/>
            <person name="Moest M."/>
            <person name="Warren A I."/>
            <person name="Generalovic N T."/>
            <person name="Byers J.R.P. K."/>
            <person name="Montejo-Kovacevich G."/>
            <person name="Yen C E."/>
        </authorList>
    </citation>
    <scope>NUCLEOTIDE SEQUENCE [LARGE SCALE GENOMIC DNA]</scope>
</reference>
<accession>A0A7R8V0C0</accession>
<evidence type="ECO:0000256" key="6">
    <source>
        <dbReference type="ARBA" id="ARBA00022833"/>
    </source>
</evidence>
<dbReference type="EMBL" id="LR899013">
    <property type="protein sequence ID" value="CAD7090383.1"/>
    <property type="molecule type" value="Genomic_DNA"/>
</dbReference>
<evidence type="ECO:0000313" key="16">
    <source>
        <dbReference type="Proteomes" id="UP000594454"/>
    </source>
</evidence>
<name>A0A7R8V0C0_HERIL</name>
<evidence type="ECO:0000256" key="7">
    <source>
        <dbReference type="ARBA" id="ARBA00023015"/>
    </source>
</evidence>
<dbReference type="GO" id="GO:0070860">
    <property type="term" value="C:RNA polymerase I core factor complex"/>
    <property type="evidence" value="ECO:0007669"/>
    <property type="project" value="InterPro"/>
</dbReference>
<evidence type="ECO:0000259" key="14">
    <source>
        <dbReference type="Pfam" id="PF20645"/>
    </source>
</evidence>
<evidence type="ECO:0000256" key="3">
    <source>
        <dbReference type="ARBA" id="ARBA00018994"/>
    </source>
</evidence>
<dbReference type="GO" id="GO:0008270">
    <property type="term" value="F:zinc ion binding"/>
    <property type="evidence" value="ECO:0007669"/>
    <property type="project" value="UniProtKB-KW"/>
</dbReference>
<dbReference type="GO" id="GO:0001164">
    <property type="term" value="F:RNA polymerase I core promoter sequence-specific DNA binding"/>
    <property type="evidence" value="ECO:0007669"/>
    <property type="project" value="InterPro"/>
</dbReference>
<keyword evidence="6" id="KW-0862">Zinc</keyword>
<evidence type="ECO:0000256" key="9">
    <source>
        <dbReference type="ARBA" id="ARBA00023163"/>
    </source>
</evidence>
<dbReference type="GO" id="GO:0005668">
    <property type="term" value="C:RNA polymerase transcription factor SL1 complex"/>
    <property type="evidence" value="ECO:0007669"/>
    <property type="project" value="TreeGrafter"/>
</dbReference>
<feature type="compositionally biased region" description="Basic and acidic residues" evidence="12">
    <location>
        <begin position="146"/>
        <end position="157"/>
    </location>
</feature>
<evidence type="ECO:0000256" key="10">
    <source>
        <dbReference type="ARBA" id="ARBA00023242"/>
    </source>
</evidence>
<dbReference type="Pfam" id="PF11781">
    <property type="entry name" value="Zn_ribbon_RRN7"/>
    <property type="match status" value="1"/>
</dbReference>
<dbReference type="PANTHER" id="PTHR31576">
    <property type="entry name" value="TATA BOX-BINDING PROTEIN-ASSOCIATED FACTOR RNA POLYMERASE I SUBUNIT B"/>
    <property type="match status" value="1"/>
</dbReference>
<comment type="similarity">
    <text evidence="2">Belongs to the RRN7/TAF1B family.</text>
</comment>
<dbReference type="InterPro" id="IPR048538">
    <property type="entry name" value="Rrn7_cyclin_C"/>
</dbReference>
<dbReference type="GO" id="GO:0042790">
    <property type="term" value="P:nucleolar large rRNA transcription by RNA polymerase I"/>
    <property type="evidence" value="ECO:0007669"/>
    <property type="project" value="TreeGrafter"/>
</dbReference>
<evidence type="ECO:0000259" key="13">
    <source>
        <dbReference type="Pfam" id="PF11781"/>
    </source>
</evidence>
<keyword evidence="5" id="KW-0863">Zinc-finger</keyword>
<organism evidence="15 16">
    <name type="scientific">Hermetia illucens</name>
    <name type="common">Black soldier fly</name>
    <dbReference type="NCBI Taxonomy" id="343691"/>
    <lineage>
        <taxon>Eukaryota</taxon>
        <taxon>Metazoa</taxon>
        <taxon>Ecdysozoa</taxon>
        <taxon>Arthropoda</taxon>
        <taxon>Hexapoda</taxon>
        <taxon>Insecta</taxon>
        <taxon>Pterygota</taxon>
        <taxon>Neoptera</taxon>
        <taxon>Endopterygota</taxon>
        <taxon>Diptera</taxon>
        <taxon>Brachycera</taxon>
        <taxon>Stratiomyomorpha</taxon>
        <taxon>Stratiomyidae</taxon>
        <taxon>Hermetiinae</taxon>
        <taxon>Hermetia</taxon>
    </lineage>
</organism>
<evidence type="ECO:0000256" key="11">
    <source>
        <dbReference type="ARBA" id="ARBA00032500"/>
    </source>
</evidence>
<evidence type="ECO:0000256" key="1">
    <source>
        <dbReference type="ARBA" id="ARBA00004604"/>
    </source>
</evidence>
<keyword evidence="10" id="KW-0539">Nucleus</keyword>
<dbReference type="Proteomes" id="UP000594454">
    <property type="component" value="Chromosome 5"/>
</dbReference>
<evidence type="ECO:0000256" key="2">
    <source>
        <dbReference type="ARBA" id="ARBA00006899"/>
    </source>
</evidence>
<dbReference type="PANTHER" id="PTHR31576:SF2">
    <property type="entry name" value="TATA BOX-BINDING PROTEIN-ASSOCIATED FACTOR RNA POLYMERASE I SUBUNIT B"/>
    <property type="match status" value="1"/>
</dbReference>
<comment type="subcellular location">
    <subcellularLocation>
        <location evidence="1">Nucleus</location>
        <location evidence="1">Nucleolus</location>
    </subcellularLocation>
</comment>
<dbReference type="InterPro" id="IPR033599">
    <property type="entry name" value="TAF1B/Rrn7"/>
</dbReference>
<protein>
    <recommendedName>
        <fullName evidence="3">TATA box-binding protein-associated factor RNA polymerase I subunit B</fullName>
    </recommendedName>
    <alternativeName>
        <fullName evidence="11">TATA box-binding protein-associated factor 1B</fullName>
    </alternativeName>
</protein>
<keyword evidence="9" id="KW-0804">Transcription</keyword>
<dbReference type="AlphaFoldDB" id="A0A7R8V0C0"/>
<evidence type="ECO:0000256" key="4">
    <source>
        <dbReference type="ARBA" id="ARBA00022723"/>
    </source>
</evidence>
<dbReference type="InterPro" id="IPR021752">
    <property type="entry name" value="TF_Rrn7_Zf"/>
</dbReference>
<proteinExistence type="inferred from homology"/>
<dbReference type="OrthoDB" id="10069252at2759"/>
<evidence type="ECO:0000256" key="12">
    <source>
        <dbReference type="SAM" id="MobiDB-lite"/>
    </source>
</evidence>
<feature type="domain" description="RRN7-type" evidence="13">
    <location>
        <begin position="6"/>
        <end position="32"/>
    </location>
</feature>
<dbReference type="FunCoup" id="A0A7R8V0C0">
    <property type="interactions" value="513"/>
</dbReference>
<dbReference type="Pfam" id="PF20645">
    <property type="entry name" value="Rrn7_cyclin_C"/>
    <property type="match status" value="1"/>
</dbReference>